<feature type="compositionally biased region" description="Pro residues" evidence="1">
    <location>
        <begin position="190"/>
        <end position="207"/>
    </location>
</feature>
<protein>
    <submittedName>
        <fullName evidence="2">Uncharacterized protein</fullName>
    </submittedName>
</protein>
<feature type="compositionally biased region" description="Acidic residues" evidence="1">
    <location>
        <begin position="34"/>
        <end position="43"/>
    </location>
</feature>
<dbReference type="Proteomes" id="UP000075903">
    <property type="component" value="Unassembled WGS sequence"/>
</dbReference>
<proteinExistence type="predicted"/>
<evidence type="ECO:0000313" key="2">
    <source>
        <dbReference type="EnsemblMetazoa" id="AMEM004164-PA"/>
    </source>
</evidence>
<feature type="region of interest" description="Disordered" evidence="1">
    <location>
        <begin position="1"/>
        <end position="80"/>
    </location>
</feature>
<name>A0A182UV35_ANOME</name>
<sequence length="254" mass="27371">MADVISSPRGPTSVDEPQLRNAVGRTRRRKTTDEVIEEMDSLEPYDRRAEDRTPADAADEQREKELKKDSGECSPSYRYGEDDTVAPLSCNRDAIVPIETDPPMQVVQVVASADVTMEQPPGSAIPAVELCDDGVEQSVAEGQPVAPVVEAELSEQLRNLSPPAGATGDSLIVVEHAAAIINLHSGGSPLPEPTESPPPLPMMPPPMVNETERSETDQQPPVALLDTSRHSWHCCDNETHPIAFGGDKSGKKLI</sequence>
<keyword evidence="3" id="KW-1185">Reference proteome</keyword>
<reference evidence="2" key="1">
    <citation type="submission" date="2020-05" db="UniProtKB">
        <authorList>
            <consortium name="EnsemblMetazoa"/>
        </authorList>
    </citation>
    <scope>IDENTIFICATION</scope>
    <source>
        <strain evidence="2">MAF</strain>
    </source>
</reference>
<accession>A0A182UV35</accession>
<organism evidence="2 3">
    <name type="scientific">Anopheles merus</name>
    <name type="common">Mosquito</name>
    <dbReference type="NCBI Taxonomy" id="30066"/>
    <lineage>
        <taxon>Eukaryota</taxon>
        <taxon>Metazoa</taxon>
        <taxon>Ecdysozoa</taxon>
        <taxon>Arthropoda</taxon>
        <taxon>Hexapoda</taxon>
        <taxon>Insecta</taxon>
        <taxon>Pterygota</taxon>
        <taxon>Neoptera</taxon>
        <taxon>Endopterygota</taxon>
        <taxon>Diptera</taxon>
        <taxon>Nematocera</taxon>
        <taxon>Culicoidea</taxon>
        <taxon>Culicidae</taxon>
        <taxon>Anophelinae</taxon>
        <taxon>Anopheles</taxon>
    </lineage>
</organism>
<feature type="region of interest" description="Disordered" evidence="1">
    <location>
        <begin position="184"/>
        <end position="220"/>
    </location>
</feature>
<dbReference type="EnsemblMetazoa" id="AMEM004164-RA">
    <property type="protein sequence ID" value="AMEM004164-PA"/>
    <property type="gene ID" value="AMEM004164"/>
</dbReference>
<feature type="compositionally biased region" description="Basic and acidic residues" evidence="1">
    <location>
        <begin position="44"/>
        <end position="71"/>
    </location>
</feature>
<dbReference type="AlphaFoldDB" id="A0A182UV35"/>
<evidence type="ECO:0000313" key="3">
    <source>
        <dbReference type="Proteomes" id="UP000075903"/>
    </source>
</evidence>
<evidence type="ECO:0000256" key="1">
    <source>
        <dbReference type="SAM" id="MobiDB-lite"/>
    </source>
</evidence>
<dbReference type="VEuPathDB" id="VectorBase:AMEM004164"/>